<keyword evidence="4" id="KW-0233">DNA recombination</keyword>
<dbReference type="Pfam" id="PF13356">
    <property type="entry name" value="Arm-DNA-bind_3"/>
    <property type="match status" value="1"/>
</dbReference>
<dbReference type="EMBL" id="JAZKKV010000001">
    <property type="protein sequence ID" value="MEE9656447.1"/>
    <property type="molecule type" value="Genomic_DNA"/>
</dbReference>
<dbReference type="PROSITE" id="PS51898">
    <property type="entry name" value="TYR_RECOMBINASE"/>
    <property type="match status" value="1"/>
</dbReference>
<gene>
    <name evidence="6" type="ORF">V4836_20410</name>
</gene>
<name>A0AB35XCS4_9ENTR</name>
<dbReference type="InterPro" id="IPR025166">
    <property type="entry name" value="Integrase_DNA_bind_dom"/>
</dbReference>
<comment type="caution">
    <text evidence="6">The sequence shown here is derived from an EMBL/GenBank/DDBJ whole genome shotgun (WGS) entry which is preliminary data.</text>
</comment>
<organism evidence="6 7">
    <name type="scientific">Kluyvera ascorbata</name>
    <dbReference type="NCBI Taxonomy" id="51288"/>
    <lineage>
        <taxon>Bacteria</taxon>
        <taxon>Pseudomonadati</taxon>
        <taxon>Pseudomonadota</taxon>
        <taxon>Gammaproteobacteria</taxon>
        <taxon>Enterobacterales</taxon>
        <taxon>Enterobacteriaceae</taxon>
        <taxon>Kluyvera</taxon>
    </lineage>
</organism>
<keyword evidence="2" id="KW-0229">DNA integration</keyword>
<feature type="domain" description="Tyr recombinase" evidence="5">
    <location>
        <begin position="210"/>
        <end position="387"/>
    </location>
</feature>
<dbReference type="Pfam" id="PF00589">
    <property type="entry name" value="Phage_integrase"/>
    <property type="match status" value="1"/>
</dbReference>
<dbReference type="SUPFAM" id="SSF56349">
    <property type="entry name" value="DNA breaking-rejoining enzymes"/>
    <property type="match status" value="1"/>
</dbReference>
<dbReference type="PANTHER" id="PTHR30629:SF2">
    <property type="entry name" value="PROPHAGE INTEGRASE INTS-RELATED"/>
    <property type="match status" value="1"/>
</dbReference>
<evidence type="ECO:0000313" key="6">
    <source>
        <dbReference type="EMBL" id="MEE9656447.1"/>
    </source>
</evidence>
<proteinExistence type="inferred from homology"/>
<dbReference type="PANTHER" id="PTHR30629">
    <property type="entry name" value="PROPHAGE INTEGRASE"/>
    <property type="match status" value="1"/>
</dbReference>
<dbReference type="InterPro" id="IPR002104">
    <property type="entry name" value="Integrase_catalytic"/>
</dbReference>
<dbReference type="Gene3D" id="1.10.150.130">
    <property type="match status" value="1"/>
</dbReference>
<accession>A0AB35XCS4</accession>
<dbReference type="InterPro" id="IPR010998">
    <property type="entry name" value="Integrase_recombinase_N"/>
</dbReference>
<dbReference type="RefSeq" id="WP_052138014.1">
    <property type="nucleotide sequence ID" value="NZ_JAZKKV010000001.1"/>
</dbReference>
<evidence type="ECO:0000256" key="2">
    <source>
        <dbReference type="ARBA" id="ARBA00022908"/>
    </source>
</evidence>
<evidence type="ECO:0000259" key="5">
    <source>
        <dbReference type="PROSITE" id="PS51898"/>
    </source>
</evidence>
<dbReference type="Gene3D" id="3.30.160.390">
    <property type="entry name" value="Integrase, DNA-binding domain"/>
    <property type="match status" value="1"/>
</dbReference>
<evidence type="ECO:0000256" key="3">
    <source>
        <dbReference type="ARBA" id="ARBA00023125"/>
    </source>
</evidence>
<dbReference type="InterPro" id="IPR050808">
    <property type="entry name" value="Phage_Integrase"/>
</dbReference>
<evidence type="ECO:0000256" key="4">
    <source>
        <dbReference type="ARBA" id="ARBA00023172"/>
    </source>
</evidence>
<dbReference type="InterPro" id="IPR013762">
    <property type="entry name" value="Integrase-like_cat_sf"/>
</dbReference>
<keyword evidence="3" id="KW-0238">DNA-binding</keyword>
<dbReference type="Gene3D" id="1.10.443.10">
    <property type="entry name" value="Intergrase catalytic core"/>
    <property type="match status" value="1"/>
</dbReference>
<dbReference type="InterPro" id="IPR011010">
    <property type="entry name" value="DNA_brk_join_enz"/>
</dbReference>
<dbReference type="InterPro" id="IPR038488">
    <property type="entry name" value="Integrase_DNA-bd_sf"/>
</dbReference>
<dbReference type="GO" id="GO:0015074">
    <property type="term" value="P:DNA integration"/>
    <property type="evidence" value="ECO:0007669"/>
    <property type="project" value="UniProtKB-KW"/>
</dbReference>
<dbReference type="Proteomes" id="UP001331691">
    <property type="component" value="Unassembled WGS sequence"/>
</dbReference>
<keyword evidence="7" id="KW-1185">Reference proteome</keyword>
<sequence>MALTDAALRRMLKGHDEKKPIKMADGKGLTALCRPSGSVMFIYRYETKIDGKFKERVVTLGEYTGKPGGLTLAQARERAGECKGWRRDGFDPAIKMRSWREANTNQITVRGMLEFWLEDYAKNNRANHEKHRQQLSKWIYPAIGDLPLMDCKREHWLTAFAEYKRSAPVACGGCLQMCKQAVRHYRIMKNIQYHELDDLTASVVGEKQQARKRVLCREELADVYRWSGLESTNDYYANLVSLLLMFPARTQEVRKSHVSEWNLSQRIWKVPPGHSKNGNEIERAIPEYAVPFVERLINSAKGNGSDYLLGELKRPEAVSQYGRGICDRLGHTEKWTIHDLRRSIATTMTRLGVHPHIIEILLGHALDDTRKAYIHDPRLKEQEEALNLWWGALDKTA</sequence>
<comment type="similarity">
    <text evidence="1">Belongs to the 'phage' integrase family.</text>
</comment>
<dbReference type="AlphaFoldDB" id="A0AB35XCS4"/>
<reference evidence="6 7" key="1">
    <citation type="submission" date="2023-10" db="EMBL/GenBank/DDBJ databases">
        <title>Wastewater isolates of ESBL- and carbapenemase-producing Gram-negative bacteria from New Zealand.</title>
        <authorList>
            <person name="Straub C."/>
            <person name="Weaver L."/>
            <person name="Cornelius A."/>
            <person name="Mcgill E."/>
            <person name="Dyet K."/>
            <person name="White L."/>
            <person name="Pattis I."/>
        </authorList>
    </citation>
    <scope>NUCLEOTIDE SEQUENCE [LARGE SCALE GENOMIC DNA]</scope>
    <source>
        <strain evidence="6 7">ESBL09</strain>
    </source>
</reference>
<dbReference type="CDD" id="cd00801">
    <property type="entry name" value="INT_P4_C"/>
    <property type="match status" value="1"/>
</dbReference>
<evidence type="ECO:0000313" key="7">
    <source>
        <dbReference type="Proteomes" id="UP001331691"/>
    </source>
</evidence>
<evidence type="ECO:0000256" key="1">
    <source>
        <dbReference type="ARBA" id="ARBA00008857"/>
    </source>
</evidence>
<dbReference type="GO" id="GO:0006310">
    <property type="term" value="P:DNA recombination"/>
    <property type="evidence" value="ECO:0007669"/>
    <property type="project" value="UniProtKB-KW"/>
</dbReference>
<protein>
    <submittedName>
        <fullName evidence="6">Tyrosine-type recombinase/integrase</fullName>
    </submittedName>
</protein>
<dbReference type="GO" id="GO:0003677">
    <property type="term" value="F:DNA binding"/>
    <property type="evidence" value="ECO:0007669"/>
    <property type="project" value="UniProtKB-KW"/>
</dbReference>